<dbReference type="InterPro" id="IPR021617">
    <property type="entry name" value="DUF3231"/>
</dbReference>
<accession>A0A5R9G5U2</accession>
<keyword evidence="1" id="KW-0812">Transmembrane</keyword>
<evidence type="ECO:0000313" key="3">
    <source>
        <dbReference type="Proteomes" id="UP000309676"/>
    </source>
</evidence>
<dbReference type="Proteomes" id="UP000309676">
    <property type="component" value="Unassembled WGS sequence"/>
</dbReference>
<evidence type="ECO:0000313" key="2">
    <source>
        <dbReference type="EMBL" id="TLS51151.1"/>
    </source>
</evidence>
<comment type="caution">
    <text evidence="2">The sequence shown here is derived from an EMBL/GenBank/DDBJ whole genome shotgun (WGS) entry which is preliminary data.</text>
</comment>
<organism evidence="2 3">
    <name type="scientific">Paenibacillus antri</name>
    <dbReference type="NCBI Taxonomy" id="2582848"/>
    <lineage>
        <taxon>Bacteria</taxon>
        <taxon>Bacillati</taxon>
        <taxon>Bacillota</taxon>
        <taxon>Bacilli</taxon>
        <taxon>Bacillales</taxon>
        <taxon>Paenibacillaceae</taxon>
        <taxon>Paenibacillus</taxon>
    </lineage>
</organism>
<evidence type="ECO:0000256" key="1">
    <source>
        <dbReference type="SAM" id="Phobius"/>
    </source>
</evidence>
<reference evidence="2 3" key="1">
    <citation type="submission" date="2019-05" db="EMBL/GenBank/DDBJ databases">
        <authorList>
            <person name="Narsing Rao M.P."/>
            <person name="Li W.J."/>
        </authorList>
    </citation>
    <scope>NUCLEOTIDE SEQUENCE [LARGE SCALE GENOMIC DNA]</scope>
    <source>
        <strain evidence="2 3">SYSU_K30003</strain>
    </source>
</reference>
<keyword evidence="1" id="KW-1133">Transmembrane helix</keyword>
<feature type="transmembrane region" description="Helical" evidence="1">
    <location>
        <begin position="92"/>
        <end position="111"/>
    </location>
</feature>
<dbReference type="InterPro" id="IPR012347">
    <property type="entry name" value="Ferritin-like"/>
</dbReference>
<dbReference type="Gene3D" id="1.20.1260.10">
    <property type="match status" value="2"/>
</dbReference>
<feature type="transmembrane region" description="Helical" evidence="1">
    <location>
        <begin position="262"/>
        <end position="280"/>
    </location>
</feature>
<dbReference type="EMBL" id="VCIW01000011">
    <property type="protein sequence ID" value="TLS51151.1"/>
    <property type="molecule type" value="Genomic_DNA"/>
</dbReference>
<dbReference type="AlphaFoldDB" id="A0A5R9G5U2"/>
<keyword evidence="3" id="KW-1185">Reference proteome</keyword>
<gene>
    <name evidence="2" type="ORF">FE782_16710</name>
</gene>
<dbReference type="OrthoDB" id="1675670at2"/>
<protein>
    <submittedName>
        <fullName evidence="2">DUF3231 family protein</fullName>
    </submittedName>
</protein>
<proteinExistence type="predicted"/>
<name>A0A5R9G5U2_9BACL</name>
<keyword evidence="1" id="KW-0472">Membrane</keyword>
<dbReference type="Pfam" id="PF11553">
    <property type="entry name" value="DUF3231"/>
    <property type="match status" value="2"/>
</dbReference>
<sequence length="334" mass="37649">MENSARLTSAEVANLWTQYTNDTLAICFITHALTNARDQEVRSILELALELSKTHVGKSKEFLSQEGYAIPKGFTEEDIVNPSAPALFSDDFLLNYFFVMALLGLTSYAGALSTSARRDQREYFKQCNAETAELFDRVVDAMVRKGLYVRPAILHAPQTVDFVEKQNYLAGWFGRERPLNAIEIGSVFYNMIKVDLKTVLEMAFSQVVQSDEVRKYMQRAVQLCQEQFMVLEQRLAEDDLPPPRKWESEVTNSTTPAFSDKLMLFHVVTLLSASAAFYGAGLSVSQRRDLAVQYSRLIGEMGLLAEDGVNLMIKNGWMEQPPGAIDRDALLEKK</sequence>